<feature type="chain" id="PRO_5012238232" evidence="1">
    <location>
        <begin position="19"/>
        <end position="322"/>
    </location>
</feature>
<evidence type="ECO:0000256" key="1">
    <source>
        <dbReference type="SAM" id="SignalP"/>
    </source>
</evidence>
<feature type="signal peptide" evidence="1">
    <location>
        <begin position="1"/>
        <end position="18"/>
    </location>
</feature>
<protein>
    <submittedName>
        <fullName evidence="2">Uncharacterized protein</fullName>
    </submittedName>
</protein>
<organism evidence="2 3">
    <name type="scientific">Oleispira antarctica</name>
    <dbReference type="NCBI Taxonomy" id="188908"/>
    <lineage>
        <taxon>Bacteria</taxon>
        <taxon>Pseudomonadati</taxon>
        <taxon>Pseudomonadota</taxon>
        <taxon>Gammaproteobacteria</taxon>
        <taxon>Oceanospirillales</taxon>
        <taxon>Oceanospirillaceae</taxon>
        <taxon>Oleispira</taxon>
    </lineage>
</organism>
<reference evidence="3" key="1">
    <citation type="journal article" date="2017" name="Proc. Natl. Acad. Sci. U.S.A.">
        <title>Simulation of Deepwater Horizon oil plume reveals substrate specialization within a complex community of hydrocarbon degraders.</title>
        <authorList>
            <person name="Hu P."/>
            <person name="Dubinsky E.A."/>
            <person name="Probst A.J."/>
            <person name="Wang J."/>
            <person name="Sieber C.M.K."/>
            <person name="Tom L.M."/>
            <person name="Gardinali P."/>
            <person name="Banfield J.F."/>
            <person name="Atlas R.M."/>
            <person name="Andersen G.L."/>
        </authorList>
    </citation>
    <scope>NUCLEOTIDE SEQUENCE [LARGE SCALE GENOMIC DNA]</scope>
</reference>
<proteinExistence type="predicted"/>
<name>A0A1Y5HZJ3_OLEAN</name>
<gene>
    <name evidence="2" type="ORF">A9R00_02050</name>
</gene>
<keyword evidence="1" id="KW-0732">Signal</keyword>
<sequence length="322" mass="34171">MKKLIAALLISTPLVSIADVVVLDDHIVDGSQCVGFDCVNGESFGFDTLRLKENNIRINVEDTSSSASFPGNDWRLVFNDSANGGSNYFAVEDSTAGKTAFKVEAAAPSNTLVVESTGDVGIGTANPVVKLHTVDGDSPTLRLEQNGSSGFTPQTWDMAANETNFFIRDATNGSKLPFRIQPGTPSSALTLKADGNVGMGTWSPSETLHIKKQGDAGIRLENSTATVGSTWRIYNQADSGKLKFTDDPSGVRTPLKLEKDGVTNLVKIGGSISTNGAETNSKVEINGSLKATYLVADDGKIYKLSDIVTALSNLNEILPTYE</sequence>
<dbReference type="EMBL" id="MABE01000122">
    <property type="protein sequence ID" value="OUS41223.1"/>
    <property type="molecule type" value="Genomic_DNA"/>
</dbReference>
<dbReference type="AlphaFoldDB" id="A0A1Y5HZJ3"/>
<accession>A0A1Y5HZJ3</accession>
<evidence type="ECO:0000313" key="3">
    <source>
        <dbReference type="Proteomes" id="UP000227088"/>
    </source>
</evidence>
<dbReference type="Proteomes" id="UP000227088">
    <property type="component" value="Unassembled WGS sequence"/>
</dbReference>
<evidence type="ECO:0000313" key="2">
    <source>
        <dbReference type="EMBL" id="OUS41223.1"/>
    </source>
</evidence>
<comment type="caution">
    <text evidence="2">The sequence shown here is derived from an EMBL/GenBank/DDBJ whole genome shotgun (WGS) entry which is preliminary data.</text>
</comment>